<feature type="region of interest" description="Disordered" evidence="1">
    <location>
        <begin position="1939"/>
        <end position="1985"/>
    </location>
</feature>
<feature type="region of interest" description="Disordered" evidence="1">
    <location>
        <begin position="689"/>
        <end position="744"/>
    </location>
</feature>
<feature type="region of interest" description="Disordered" evidence="1">
    <location>
        <begin position="2954"/>
        <end position="2975"/>
    </location>
</feature>
<feature type="region of interest" description="Disordered" evidence="1">
    <location>
        <begin position="14"/>
        <end position="44"/>
    </location>
</feature>
<feature type="region of interest" description="Disordered" evidence="1">
    <location>
        <begin position="1095"/>
        <end position="1119"/>
    </location>
</feature>
<evidence type="ECO:0000313" key="3">
    <source>
        <dbReference type="Proteomes" id="UP000075885"/>
    </source>
</evidence>
<dbReference type="STRING" id="199890.A0A182PEG0"/>
<feature type="region of interest" description="Disordered" evidence="1">
    <location>
        <begin position="394"/>
        <end position="660"/>
    </location>
</feature>
<feature type="compositionally biased region" description="Low complexity" evidence="1">
    <location>
        <begin position="901"/>
        <end position="919"/>
    </location>
</feature>
<feature type="compositionally biased region" description="Polar residues" evidence="1">
    <location>
        <begin position="3366"/>
        <end position="3382"/>
    </location>
</feature>
<dbReference type="EnsemblMetazoa" id="AEPI005315-RA">
    <property type="protein sequence ID" value="AEPI005315-PA"/>
    <property type="gene ID" value="AEPI005315"/>
</dbReference>
<feature type="compositionally biased region" description="Polar residues" evidence="1">
    <location>
        <begin position="2176"/>
        <end position="2191"/>
    </location>
</feature>
<reference evidence="2" key="2">
    <citation type="submission" date="2020-05" db="UniProtKB">
        <authorList>
            <consortium name="EnsemblMetazoa"/>
        </authorList>
    </citation>
    <scope>IDENTIFICATION</scope>
    <source>
        <strain evidence="2">Epiroticus2</strain>
    </source>
</reference>
<feature type="region of interest" description="Disordered" evidence="1">
    <location>
        <begin position="1666"/>
        <end position="1718"/>
    </location>
</feature>
<feature type="compositionally biased region" description="Acidic residues" evidence="1">
    <location>
        <begin position="22"/>
        <end position="31"/>
    </location>
</feature>
<feature type="region of interest" description="Disordered" evidence="1">
    <location>
        <begin position="1134"/>
        <end position="1155"/>
    </location>
</feature>
<dbReference type="Proteomes" id="UP000075885">
    <property type="component" value="Unassembled WGS sequence"/>
</dbReference>
<name>A0A182PEG0_9DIPT</name>
<feature type="compositionally biased region" description="Low complexity" evidence="1">
    <location>
        <begin position="3444"/>
        <end position="3453"/>
    </location>
</feature>
<feature type="compositionally biased region" description="Polar residues" evidence="1">
    <location>
        <begin position="2221"/>
        <end position="2235"/>
    </location>
</feature>
<feature type="compositionally biased region" description="Polar residues" evidence="1">
    <location>
        <begin position="3470"/>
        <end position="3479"/>
    </location>
</feature>
<feature type="compositionally biased region" description="Basic and acidic residues" evidence="1">
    <location>
        <begin position="2956"/>
        <end position="2967"/>
    </location>
</feature>
<feature type="region of interest" description="Disordered" evidence="1">
    <location>
        <begin position="3801"/>
        <end position="3853"/>
    </location>
</feature>
<feature type="region of interest" description="Disordered" evidence="1">
    <location>
        <begin position="3360"/>
        <end position="3400"/>
    </location>
</feature>
<feature type="compositionally biased region" description="Acidic residues" evidence="1">
    <location>
        <begin position="1382"/>
        <end position="1395"/>
    </location>
</feature>
<feature type="compositionally biased region" description="Low complexity" evidence="1">
    <location>
        <begin position="794"/>
        <end position="811"/>
    </location>
</feature>
<feature type="compositionally biased region" description="Basic and acidic residues" evidence="1">
    <location>
        <begin position="954"/>
        <end position="967"/>
    </location>
</feature>
<feature type="compositionally biased region" description="Polar residues" evidence="1">
    <location>
        <begin position="2504"/>
        <end position="2518"/>
    </location>
</feature>
<feature type="compositionally biased region" description="Low complexity" evidence="1">
    <location>
        <begin position="3632"/>
        <end position="3649"/>
    </location>
</feature>
<feature type="region of interest" description="Disordered" evidence="1">
    <location>
        <begin position="1594"/>
        <end position="1613"/>
    </location>
</feature>
<feature type="compositionally biased region" description="Polar residues" evidence="1">
    <location>
        <begin position="3531"/>
        <end position="3562"/>
    </location>
</feature>
<dbReference type="GO" id="GO:0000993">
    <property type="term" value="F:RNA polymerase II complex binding"/>
    <property type="evidence" value="ECO:0007669"/>
    <property type="project" value="TreeGrafter"/>
</dbReference>
<feature type="compositionally biased region" description="Polar residues" evidence="1">
    <location>
        <begin position="575"/>
        <end position="593"/>
    </location>
</feature>
<feature type="compositionally biased region" description="Low complexity" evidence="1">
    <location>
        <begin position="864"/>
        <end position="878"/>
    </location>
</feature>
<feature type="compositionally biased region" description="Polar residues" evidence="1">
    <location>
        <begin position="1708"/>
        <end position="1718"/>
    </location>
</feature>
<feature type="compositionally biased region" description="Polar residues" evidence="1">
    <location>
        <begin position="2858"/>
        <end position="2867"/>
    </location>
</feature>
<proteinExistence type="predicted"/>
<organism evidence="2 3">
    <name type="scientific">Anopheles epiroticus</name>
    <dbReference type="NCBI Taxonomy" id="199890"/>
    <lineage>
        <taxon>Eukaryota</taxon>
        <taxon>Metazoa</taxon>
        <taxon>Ecdysozoa</taxon>
        <taxon>Arthropoda</taxon>
        <taxon>Hexapoda</taxon>
        <taxon>Insecta</taxon>
        <taxon>Pterygota</taxon>
        <taxon>Neoptera</taxon>
        <taxon>Endopterygota</taxon>
        <taxon>Diptera</taxon>
        <taxon>Nematocera</taxon>
        <taxon>Culicoidea</taxon>
        <taxon>Culicidae</taxon>
        <taxon>Anophelinae</taxon>
        <taxon>Anopheles</taxon>
    </lineage>
</organism>
<dbReference type="VEuPathDB" id="VectorBase:AEPI005315"/>
<feature type="compositionally biased region" description="Basic and acidic residues" evidence="1">
    <location>
        <begin position="3834"/>
        <end position="3853"/>
    </location>
</feature>
<feature type="compositionally biased region" description="Basic and acidic residues" evidence="1">
    <location>
        <begin position="470"/>
        <end position="479"/>
    </location>
</feature>
<feature type="region of interest" description="Disordered" evidence="1">
    <location>
        <begin position="3430"/>
        <end position="3669"/>
    </location>
</feature>
<feature type="region of interest" description="Disordered" evidence="1">
    <location>
        <begin position="2139"/>
        <end position="2235"/>
    </location>
</feature>
<feature type="compositionally biased region" description="Basic and acidic residues" evidence="1">
    <location>
        <begin position="594"/>
        <end position="603"/>
    </location>
</feature>
<feature type="compositionally biased region" description="Basic and acidic residues" evidence="1">
    <location>
        <begin position="648"/>
        <end position="660"/>
    </location>
</feature>
<feature type="region of interest" description="Disordered" evidence="1">
    <location>
        <begin position="1382"/>
        <end position="1426"/>
    </location>
</feature>
<evidence type="ECO:0000313" key="2">
    <source>
        <dbReference type="EnsemblMetazoa" id="AEPI005315-PA"/>
    </source>
</evidence>
<feature type="compositionally biased region" description="Basic and acidic residues" evidence="1">
    <location>
        <begin position="1968"/>
        <end position="1978"/>
    </location>
</feature>
<feature type="region of interest" description="Disordered" evidence="1">
    <location>
        <begin position="793"/>
        <end position="814"/>
    </location>
</feature>
<feature type="region of interest" description="Disordered" evidence="1">
    <location>
        <begin position="2807"/>
        <end position="2886"/>
    </location>
</feature>
<feature type="region of interest" description="Disordered" evidence="1">
    <location>
        <begin position="60"/>
        <end position="91"/>
    </location>
</feature>
<feature type="compositionally biased region" description="Polar residues" evidence="1">
    <location>
        <begin position="3598"/>
        <end position="3614"/>
    </location>
</feature>
<feature type="region of interest" description="Disordered" evidence="1">
    <location>
        <begin position="864"/>
        <end position="985"/>
    </location>
</feature>
<feature type="compositionally biased region" description="Low complexity" evidence="1">
    <location>
        <begin position="534"/>
        <end position="554"/>
    </location>
</feature>
<feature type="compositionally biased region" description="Low complexity" evidence="1">
    <location>
        <begin position="3563"/>
        <end position="3582"/>
    </location>
</feature>
<feature type="compositionally biased region" description="Basic and acidic residues" evidence="1">
    <location>
        <begin position="2815"/>
        <end position="2825"/>
    </location>
</feature>
<feature type="compositionally biased region" description="Low complexity" evidence="1">
    <location>
        <begin position="938"/>
        <end position="947"/>
    </location>
</feature>
<feature type="compositionally biased region" description="Basic and acidic residues" evidence="1">
    <location>
        <begin position="1940"/>
        <end position="1953"/>
    </location>
</feature>
<feature type="compositionally biased region" description="Low complexity" evidence="1">
    <location>
        <begin position="2145"/>
        <end position="2155"/>
    </location>
</feature>
<dbReference type="GO" id="GO:0031124">
    <property type="term" value="P:mRNA 3'-end processing"/>
    <property type="evidence" value="ECO:0007669"/>
    <property type="project" value="TreeGrafter"/>
</dbReference>
<feature type="region of interest" description="Disordered" evidence="1">
    <location>
        <begin position="2447"/>
        <end position="2531"/>
    </location>
</feature>
<accession>A0A182PEG0</accession>
<dbReference type="PANTHER" id="PTHR12460">
    <property type="entry name" value="CYCLIN-DEPENDENT KINASE INHIBITOR-RELATED PROTEIN"/>
    <property type="match status" value="1"/>
</dbReference>
<feature type="compositionally biased region" description="Polar residues" evidence="1">
    <location>
        <begin position="3514"/>
        <end position="3523"/>
    </location>
</feature>
<keyword evidence="3" id="KW-1185">Reference proteome</keyword>
<evidence type="ECO:0000256" key="1">
    <source>
        <dbReference type="SAM" id="MobiDB-lite"/>
    </source>
</evidence>
<dbReference type="PANTHER" id="PTHR12460:SF0">
    <property type="entry name" value="CID DOMAIN-CONTAINING PROTEIN-RELATED"/>
    <property type="match status" value="1"/>
</dbReference>
<feature type="compositionally biased region" description="Basic residues" evidence="1">
    <location>
        <begin position="925"/>
        <end position="937"/>
    </location>
</feature>
<protein>
    <submittedName>
        <fullName evidence="2">Uncharacterized protein</fullName>
    </submittedName>
</protein>
<feature type="compositionally biased region" description="Low complexity" evidence="1">
    <location>
        <begin position="487"/>
        <end position="508"/>
    </location>
</feature>
<reference evidence="3" key="1">
    <citation type="submission" date="2013-03" db="EMBL/GenBank/DDBJ databases">
        <title>The Genome Sequence of Anopheles epiroticus epiroticus2.</title>
        <authorList>
            <consortium name="The Broad Institute Genomics Platform"/>
            <person name="Neafsey D.E."/>
            <person name="Howell P."/>
            <person name="Walker B."/>
            <person name="Young S.K."/>
            <person name="Zeng Q."/>
            <person name="Gargeya S."/>
            <person name="Fitzgerald M."/>
            <person name="Haas B."/>
            <person name="Abouelleil A."/>
            <person name="Allen A.W."/>
            <person name="Alvarado L."/>
            <person name="Arachchi H.M."/>
            <person name="Berlin A.M."/>
            <person name="Chapman S.B."/>
            <person name="Gainer-Dewar J."/>
            <person name="Goldberg J."/>
            <person name="Griggs A."/>
            <person name="Gujja S."/>
            <person name="Hansen M."/>
            <person name="Howarth C."/>
            <person name="Imamovic A."/>
            <person name="Ireland A."/>
            <person name="Larimer J."/>
            <person name="McCowan C."/>
            <person name="Murphy C."/>
            <person name="Pearson M."/>
            <person name="Poon T.W."/>
            <person name="Priest M."/>
            <person name="Roberts A."/>
            <person name="Saif S."/>
            <person name="Shea T."/>
            <person name="Sisk P."/>
            <person name="Sykes S."/>
            <person name="Wortman J."/>
            <person name="Nusbaum C."/>
            <person name="Birren B."/>
        </authorList>
    </citation>
    <scope>NUCLEOTIDE SEQUENCE [LARGE SCALE GENOMIC DNA]</scope>
    <source>
        <strain evidence="3">Epiroticus2</strain>
    </source>
</reference>
<feature type="compositionally biased region" description="Low complexity" evidence="1">
    <location>
        <begin position="607"/>
        <end position="645"/>
    </location>
</feature>
<feature type="compositionally biased region" description="Acidic residues" evidence="1">
    <location>
        <begin position="1136"/>
        <end position="1148"/>
    </location>
</feature>
<sequence>TEVVEAKVIETVVEKVEAKPDDEPEQDEQPEPSETVSEVVEKKVTEDTEVVEAKVIETVVEKVEAKPDDEPEQDEQPEPSETVSEVVEKKVTEDTEVVEAKVITEKRIEYHSEPSNISFEICKEAGFEVSLQDSAVESDKNSFSILVSPDRPEISDCSASSEKSDEKLLLRRGELCVFDTRKSSLSAVEVSTVDDDSPLLTDFTTSSITYVSDRIDSSSLELMVGESSMNFLKISSDVTALPDEKRHEIPSPGSCISFTTTTSEYIESISHDIESRSNVASTLQPDIPTEYERSVSLSDNAASDYSNESATKYNLPYDTESDGHEPFANIAKLKGIKSQEGIAESKKVKSAKLIAVDQRHGSASPQSDITEYTESVSYVDSIIDSTNYESALKQKESKQELQSNETLKDSDEAKVKPKLEIDDGKKKGARHETPAKPSSESVEPTQVKRRPKSKTTVTKVNLHKQAPIDISKRSTKTVDIRMGPAESAVTVTKSATTSSRSLTTATRTHGYMQSTLSRDQKVLRPLTLTDSTHSSPSKTSYRTSSITTTQTTYSPAHSAERKSTKTSKTGVSVTQGAQEASTTIKHGVSSTTVRKTELKETKLSAKSSSSRSASAAIVTSSTASTTSVSSQSRQSRSSTISTTRRAPAKHDLKEQPLVKKADKEQANLVTKFTLPAAVKTSKDRVNKSLIPVKVQSSKRDSTPSPSKTTKSKPKLAPVSKSSEQKVSKTTGETEKQATKKEHSVQLITKSIPKVTSTVHRRESAKQIIDDVYRCKSAMHYSYKDAVTFDHAEVPSSLPSSPSRLNKSSSNSTNVLTSEVFTRTIDSSKSIEVIYKQPSISHELYRRVNEYRYNDTDMNFIETTDSSLSDSIALPSSSSEQESDATGKLKRSGSPEGSPKQTSSSSAVTTTMTTLATKKSQPLQHYPHHPGAHHHVAKHGTSSSSSSGKRARTHSPAEPKYRKSDIWSRTDPPASSQELPDTSEDSDSYFYHQQHYHFQQHQQQQLPPGAGIADRRLTASLDGIVLESSISPILDFRASTPPRMKYKFDYDSSMFPEMADIPLISITQECSDDEDLSSSSQPKMNIEDALTDTEDLSMDGGQQQERRSAPTTPIPPASGNLSLLEALQSPLAGAVTDVEDCSDTSDEEERDKKPTREVDISLDDFLDQGYVDEMTKSDQRGAKPKILTRSCSKATEGPSSKSLKVCVDVGGALTDCEDCAMSGDEEASVVPDCPDDILMRVDADNGMVDIHNAVRRRQEKHLPRAEQVQSSSSDSDEPECKVVRHRKPHRKGPAENRNTSDCENILVSEDESSSLAKPGPLSVFEADELTMEASDHETEQSTAFPEINICFVTDEMEGDEPKQKQCTSRPSTLSVQANADEAVTDVENLDSSDSETDAPRQSRRLMPRAVARGGKGGGATDVEDFNASDDDNAVQAQLEMGGEEHSFLPSPTREIAIMRGDGSGEQTANVMPLNHDRLLAKTPDIEQALTDFEDLDVNDGEQLYDDSKYASETLPEMDNDSVYASENAPTAPKPSRIDQALDPLTDTEDIFFDRAGGCGTGVGASVSFGTNELRRRRKPKGSACAQSYKGKTFLDTSATEQENGPATTDVEDLYVSDDDAADGFTTIAADRAKQRRATIQVPPKQNADSGKTDIEYLSGDEYVSDRTVPSPTVCPDGFRSSIKSRERLSGGRHSGSCPNAMHPPAPAISRTSPTPDSANCHTDCEEIQGVSDEEAEGADKLRADQESISRARTATPFELRRALDESGSCEIHDAVIAPPLHYYGGRQHVPGYDGQEMPTDVEFLDDEPVVIHTPNTTMHYRRRPDSKVSMVAQVLAGRLIDDVLEQSVSIVSSSQPGCPMTIDRDLQQPSESEQYAIRSDILSSTDGDMVVKSPTIESMSGKSFDDNMSNPEYDALLLGTAFGMAGADGQSVQAFIAQSDGDARDDTGDEDGQRKVAPSVDGADDDDNNPERAARDSARRAKKIDRKYARLSSDLGPEVLLDKNQEYDDAISQIKDEVSMLQSEYSKMSWDESVSMTTGDFGSSTPDNDLQETDLQLQTENNIPQTTPRIVSKTVEAAPASDVSEASASGHSVAIAASTTTIITTTATTAATNLLLTNANDAATADHFTAFDVGAFERTEQSLTAPEPSSSITSTTEPERASESSSGDGQPVPKPRTSISSRTDTATRSSLLESFEHQDSIEQYPEPAPVQPVDSDRLRHGSITSDDLSNVAQKDSSELVTSEEDISSGAKFFIGECSSDIITRSSTEKRSEYAFDNEGYTCSQDSQADAMELYQQQIKLEDGFTLDSLKELDLGARSSTGKPPVVHSPVVAPTEQPFTVSSHQQAQGEATILDSTTSTTTDQQYSHMTIDELTIAKTLEEVKESLDAVQEELIEAVTDGTPIKQSPSEFEFKILPSTRYVQDPIYETNQEETIAVSTPTAAAITTTTIVSESGLSEEETRSVAAGPPIKIDEPPTAGSSDSSQLEMPARLRHGPHTVQPKGSRWSATDVDSSGESHYQSFEHTDSSRPLSSDLEQAVPYASSEYETALDHSIVPTTSIGTDYHSAISTLHSYPVSSHDSMKSFDSESSGNLASIESEATETLVPSTMDVDFDSSDAALIHDDSEDDLRDKMLLLDDKEELSSVASSIPIAMKRSHEMDFAELKSDSICDESLQFGDQRGVDILAEEKLLSSSIGTARDLVEAMQATSLEDVKTEPVDDGKLGTSLEDGSILSISLSSASNLETIMENLSEKTTSTPALTHVEIGLDAVTPTTSGTTGYIGDITLTSTMLKEGDVNFLNTQATTEIIEVSSTSDQAGREESEETVRKRGHKRTESTSIISGKFMAEMGENRDSIESQDESLSQETSKPTSSERDETREESSDSDYDRYESEYARSFRAPVVQPKKKDKKAGDVFEKDFELDRRNSFSPSQSVIETIVEDVHAEIEQSDEAQQIMESKSQRLQEYRESSSHNIPDIHVTDDFAEPSSPGEEDLAVVQGASKPVTTVSSESVTVAESVTKTADTVTSTTTTVTKRVTTEAASTSGMTMVKQTGIQYAKQEEYQLTEEQYQELIEQKYKAKLADSTTKYGFEADDKDDSAGSDSFEMLEQPDISDEFVIVEEVAREAHEFDSEGKSVAIKPTKIEKKHDEDVEKILVKSAPAHTNAGSLYAANMRDDMMYEFEESPPTGGAEGVDGAGVTMDLLNNGYPLEESKRWVEMQLAETQNFRYPYEDRLEDIKEEDTDFEVGSSRIGSIKDSFSSTPDYDLLAKRMASREHDDISMSSLQEFENLEHVISLENRKMQQGSQDSLSNGSFTRRFMQRGMHGDDISLSSLKEFEGLENACIEAHLIEIKAKEEAALLLSRSDESNKSNGSNGAKRSPPSNGSAAGRSRQHSSEGASAQIISSTSITSTVVGGPSAPSDAMIATKVEKKITAETGRDGSSIPAGTTTTTVTTITHVESHSRHGLDEEDTTSHVLTVSSDSLDGRSGVKQQPLTDRDTLPSAHSSSDSLDIHSKNNVDPMTSSIDSIEFSKTGIATTRSSQSDSIEQMAQQQQPHRSDSTDSIEAQQQQQRLLQQAHQQQAAQQMHPLSDTKRDSLESLAASSDNQSGFSSPTKSAHGSRPLSDSGVGPSGAYHQQQQQQQQHTTVQTTTTLSSMHTVGTGGRTMQKDISADSLTGPDAAFLTSTESLETSSTATNATYQNETGSQMSSSVTSCDSITMVDTVVPQALEQWDTMGGGGGFTSSIMTTSMSAYSSGLMGASGGSTIQQQQQQQYQQQVFRSSHAEATTSFSSSSSSTVTMVSSSSVSSTSVRTAQQQMMGESELLSRELFPGEIAFDDVKETTKERMQSKSTEKEE</sequence>
<feature type="region of interest" description="Disordered" evidence="1">
    <location>
        <begin position="1254"/>
        <end position="1302"/>
    </location>
</feature>
<feature type="compositionally biased region" description="Basic and acidic residues" evidence="1">
    <location>
        <begin position="2869"/>
        <end position="2886"/>
    </location>
</feature>
<feature type="compositionally biased region" description="Acidic residues" evidence="1">
    <location>
        <begin position="69"/>
        <end position="78"/>
    </location>
</feature>
<feature type="compositionally biased region" description="Basic and acidic residues" evidence="1">
    <location>
        <begin position="406"/>
        <end position="434"/>
    </location>
</feature>
<feature type="compositionally biased region" description="Polar residues" evidence="1">
    <location>
        <begin position="1594"/>
        <end position="1605"/>
    </location>
</feature>
<feature type="compositionally biased region" description="Basic and acidic residues" evidence="1">
    <location>
        <begin position="722"/>
        <end position="743"/>
    </location>
</feature>
<feature type="region of interest" description="Disordered" evidence="1">
    <location>
        <begin position="1632"/>
        <end position="1651"/>
    </location>
</feature>